<organism evidence="1 2">
    <name type="scientific">Roseofilum casamattae BLCC-M143</name>
    <dbReference type="NCBI Taxonomy" id="3022442"/>
    <lineage>
        <taxon>Bacteria</taxon>
        <taxon>Bacillati</taxon>
        <taxon>Cyanobacteriota</taxon>
        <taxon>Cyanophyceae</taxon>
        <taxon>Desertifilales</taxon>
        <taxon>Desertifilaceae</taxon>
        <taxon>Roseofilum</taxon>
        <taxon>Roseofilum casamattae</taxon>
    </lineage>
</organism>
<protein>
    <submittedName>
        <fullName evidence="1">Uncharacterized protein</fullName>
    </submittedName>
</protein>
<evidence type="ECO:0000313" key="2">
    <source>
        <dbReference type="Proteomes" id="UP001232992"/>
    </source>
</evidence>
<sequence length="190" mass="21648">MNTRDKMINWLAKFGSMRTLLMGLTLSVTPLLLAQATPTFRTLPGRCHMGICWDNQYRGKTLLYQGKGDRLYSVELAFRSWEMGAEPPNIFEAPRTIYAYCSTAKPALIFPEDSSNSDSGYIAHLLNPGGDDWAGYNMDDYPIYWLTCHNIVGPDFFSEEMSDRALQLGYPLNLPSESLTLDRWRDIIEE</sequence>
<gene>
    <name evidence="1" type="ORF">PMH09_20335</name>
</gene>
<evidence type="ECO:0000313" key="1">
    <source>
        <dbReference type="EMBL" id="MDJ1185538.1"/>
    </source>
</evidence>
<comment type="caution">
    <text evidence="1">The sequence shown here is derived from an EMBL/GenBank/DDBJ whole genome shotgun (WGS) entry which is preliminary data.</text>
</comment>
<keyword evidence="2" id="KW-1185">Reference proteome</keyword>
<name>A0ABT7C249_9CYAN</name>
<accession>A0ABT7C249</accession>
<reference evidence="1 2" key="1">
    <citation type="submission" date="2023-01" db="EMBL/GenBank/DDBJ databases">
        <title>Novel diversity within Roseofilum (Cyanobacteria; Desertifilaceae) from marine benthic mats with descriptions of four novel species.</title>
        <authorList>
            <person name="Wang Y."/>
            <person name="Berthold D.E."/>
            <person name="Hu J."/>
            <person name="Lefler F.W."/>
            <person name="Laughinghouse H.D. IV."/>
        </authorList>
    </citation>
    <scope>NUCLEOTIDE SEQUENCE [LARGE SCALE GENOMIC DNA]</scope>
    <source>
        <strain evidence="1 2">BLCC-M143</strain>
    </source>
</reference>
<dbReference type="RefSeq" id="WP_283760179.1">
    <property type="nucleotide sequence ID" value="NZ_JAQOSQ010000038.1"/>
</dbReference>
<proteinExistence type="predicted"/>
<dbReference type="EMBL" id="JAQOSQ010000038">
    <property type="protein sequence ID" value="MDJ1185538.1"/>
    <property type="molecule type" value="Genomic_DNA"/>
</dbReference>
<dbReference type="Proteomes" id="UP001232992">
    <property type="component" value="Unassembled WGS sequence"/>
</dbReference>